<accession>A0A6C0FEC9</accession>
<dbReference type="EMBL" id="MN738829">
    <property type="protein sequence ID" value="QHT38220.1"/>
    <property type="molecule type" value="Genomic_DNA"/>
</dbReference>
<proteinExistence type="predicted"/>
<sequence>MTGILNNLATIVDDLRKVQHQADIWEDSPYGPIKDLYPNNVGLVGERLLQHCLILTNIPGQIHGVPGGIGDGNIRGETVEVKTARQGNSGPVFQHELGCTPWLAKYMCFIDISPVGFYLTIFSNNSEPQYKVDRPIFSLFPSKKITHRSGGNGDFKFDTTVSLNNQNHTAGRALFVTGQTTAEQVRAYIDSVIPE</sequence>
<dbReference type="AlphaFoldDB" id="A0A6C0FEC9"/>
<name>A0A6C0FEC9_9ZZZZ</name>
<protein>
    <submittedName>
        <fullName evidence="1">Uncharacterized protein</fullName>
    </submittedName>
</protein>
<organism evidence="1">
    <name type="scientific">viral metagenome</name>
    <dbReference type="NCBI Taxonomy" id="1070528"/>
    <lineage>
        <taxon>unclassified sequences</taxon>
        <taxon>metagenomes</taxon>
        <taxon>organismal metagenomes</taxon>
    </lineage>
</organism>
<reference evidence="1" key="1">
    <citation type="journal article" date="2020" name="Nature">
        <title>Giant virus diversity and host interactions through global metagenomics.</title>
        <authorList>
            <person name="Schulz F."/>
            <person name="Roux S."/>
            <person name="Paez-Espino D."/>
            <person name="Jungbluth S."/>
            <person name="Walsh D.A."/>
            <person name="Denef V.J."/>
            <person name="McMahon K.D."/>
            <person name="Konstantinidis K.T."/>
            <person name="Eloe-Fadrosh E.A."/>
            <person name="Kyrpides N.C."/>
            <person name="Woyke T."/>
        </authorList>
    </citation>
    <scope>NUCLEOTIDE SEQUENCE</scope>
    <source>
        <strain evidence="1">GVMAG-S-ERX556101-89</strain>
    </source>
</reference>
<evidence type="ECO:0000313" key="1">
    <source>
        <dbReference type="EMBL" id="QHT38220.1"/>
    </source>
</evidence>